<dbReference type="PANTHER" id="PTHR45629">
    <property type="entry name" value="SNF2/RAD54 FAMILY MEMBER"/>
    <property type="match status" value="1"/>
</dbReference>
<keyword evidence="1" id="KW-0378">Hydrolase</keyword>
<evidence type="ECO:0000256" key="1">
    <source>
        <dbReference type="ARBA" id="ARBA00022801"/>
    </source>
</evidence>
<feature type="region of interest" description="Disordered" evidence="3">
    <location>
        <begin position="130"/>
        <end position="160"/>
    </location>
</feature>
<dbReference type="InterPro" id="IPR007527">
    <property type="entry name" value="Znf_SWIM"/>
</dbReference>
<dbReference type="InterPro" id="IPR014001">
    <property type="entry name" value="Helicase_ATP-bd"/>
</dbReference>
<dbReference type="SMART" id="SM00490">
    <property type="entry name" value="HELICc"/>
    <property type="match status" value="1"/>
</dbReference>
<dbReference type="InterPro" id="IPR000330">
    <property type="entry name" value="SNF2_N"/>
</dbReference>
<dbReference type="InterPro" id="IPR050496">
    <property type="entry name" value="SNF2_RAD54_helicase_repair"/>
</dbReference>
<evidence type="ECO:0000313" key="7">
    <source>
        <dbReference type="EMBL" id="GEK84031.1"/>
    </source>
</evidence>
<keyword evidence="7" id="KW-0547">Nucleotide-binding</keyword>
<keyword evidence="2" id="KW-0862">Zinc</keyword>
<evidence type="ECO:0000313" key="8">
    <source>
        <dbReference type="Proteomes" id="UP000321154"/>
    </source>
</evidence>
<feature type="domain" description="Helicase C-terminal" evidence="6">
    <location>
        <begin position="962"/>
        <end position="1117"/>
    </location>
</feature>
<dbReference type="Gene3D" id="3.40.50.10810">
    <property type="entry name" value="Tandem AAA-ATPase domain"/>
    <property type="match status" value="1"/>
</dbReference>
<organism evidence="7 8">
    <name type="scientific">Frigoribacterium faeni</name>
    <dbReference type="NCBI Taxonomy" id="145483"/>
    <lineage>
        <taxon>Bacteria</taxon>
        <taxon>Bacillati</taxon>
        <taxon>Actinomycetota</taxon>
        <taxon>Actinomycetes</taxon>
        <taxon>Micrococcales</taxon>
        <taxon>Microbacteriaceae</taxon>
        <taxon>Frigoribacterium</taxon>
    </lineage>
</organism>
<feature type="compositionally biased region" description="Low complexity" evidence="3">
    <location>
        <begin position="196"/>
        <end position="213"/>
    </location>
</feature>
<dbReference type="SUPFAM" id="SSF52540">
    <property type="entry name" value="P-loop containing nucleoside triphosphate hydrolases"/>
    <property type="match status" value="2"/>
</dbReference>
<dbReference type="CDD" id="cd18793">
    <property type="entry name" value="SF2_C_SNF"/>
    <property type="match status" value="1"/>
</dbReference>
<dbReference type="Proteomes" id="UP000321154">
    <property type="component" value="Unassembled WGS sequence"/>
</dbReference>
<keyword evidence="7" id="KW-0067">ATP-binding</keyword>
<sequence length="1127" mass="121984">MDGMHDDDRLDDGLDDGPHLFSTVAPLVDAVDVIRLVGPRSFNRAKEYARQGQVLEVTWDPDAERIAGTVQGADAQPYRSVVDVRATRGEYSRPVRSTCSCPIGGECKHVAALLLQSNTLALAQRRDASPASGGTAAVDPAGLAGTGRADATATPGDGDWRSVVGAIGRTTRASSARTTSMGLLFELRDRAHSPRGRSLGRPAPGPRAGAAPRLGVRPVTLSGTGNWVRGTLTWSSLPYQLNRLAIAPEQHAWFGQFAALHRSAVSTYTAGEAEWLHLDEFSSPLLWALLAEADRLGISLVTGKRATDVIVAAEARVTVDAVSSDDGSLRLTAGVAVDGVVRRPEVSGVVGDHGVWTADRTPALEITLAPTARPLDDDQRRLLTVTPELVVPAGDADEFLRDFYPSLRRSVDVVSSDSSVVFPEIVPPTLGLTATFEKGHTLRLAWGWTIDGRRLPLDAHGPVPALGELDAPPRDAVLTGIAAAEFAADTLPALEARPDVSVDLVGTRPDYRELTDAPRLTVTTLETDKRDWFDLGVLVTVEGHTIPLAPLLTAIARRQRKLLLVDGSYLSLGAPVFDGLKRLLDEAASLDEWEAGPRINRYQASLWAEIDDLADETVQADRWRESVGGLLALGAAVAGDEPEAPLAVAAPPVPSSVAATLRPYQREGFEWLAFLYEHRIGGVLADDMGLGKTLQTLALIAHVRETEAPADRRPFLVVAPTSVVANWVSEAARFTPGLVVRGVTATEAKSGHGLAAALAGDDAPDVVVTSYALFRLDAATYRGNQWAALVLDEAQFVKNRASQAHRCAVELGAPVTIAITGTPLENSLMDLWALFRIVAPGLLSSASAFTENYVKPIEAGGRPEHLDRLRRRIRPLLLRRTKEIVATDLPEKQEQLLRVDLAPAHRELYDTFLQRERLKLLDLIDDLDRNRFIVFRSLTLLRMLSLDAALLDDAYADIPSAKLDQLIDELDDVMAGGHRALVFSQFTSFLGRVAARLDERGIAHEYLDGSTRRRAEVIRRFTTGDAPAFLISLKAGGFGLTLTEADYVFMLDPWWNPATEAQAVDRTHRIGQTKNVMVYRMIANGTIEEKVLALQQKKAQLFDAVMDDDAVFSSALTADDIRGLLDA</sequence>
<dbReference type="Gene3D" id="3.40.50.300">
    <property type="entry name" value="P-loop containing nucleotide triphosphate hydrolases"/>
    <property type="match status" value="1"/>
</dbReference>
<gene>
    <name evidence="7" type="ORF">FFA01_23400</name>
</gene>
<feature type="domain" description="Helicase ATP-binding" evidence="5">
    <location>
        <begin position="673"/>
        <end position="841"/>
    </location>
</feature>
<feature type="domain" description="SWIM-type" evidence="4">
    <location>
        <begin position="78"/>
        <end position="118"/>
    </location>
</feature>
<dbReference type="InterPro" id="IPR027417">
    <property type="entry name" value="P-loop_NTPase"/>
</dbReference>
<protein>
    <submittedName>
        <fullName evidence="7">DNA helicase</fullName>
    </submittedName>
</protein>
<dbReference type="InterPro" id="IPR038718">
    <property type="entry name" value="SNF2-like_sf"/>
</dbReference>
<dbReference type="InterPro" id="IPR001650">
    <property type="entry name" value="Helicase_C-like"/>
</dbReference>
<dbReference type="Pfam" id="PF04434">
    <property type="entry name" value="SWIM"/>
    <property type="match status" value="1"/>
</dbReference>
<feature type="region of interest" description="Disordered" evidence="3">
    <location>
        <begin position="193"/>
        <end position="213"/>
    </location>
</feature>
<evidence type="ECO:0000259" key="5">
    <source>
        <dbReference type="PROSITE" id="PS51192"/>
    </source>
</evidence>
<evidence type="ECO:0000259" key="4">
    <source>
        <dbReference type="PROSITE" id="PS50966"/>
    </source>
</evidence>
<accession>A0ABQ0UU73</accession>
<dbReference type="PROSITE" id="PS50966">
    <property type="entry name" value="ZF_SWIM"/>
    <property type="match status" value="1"/>
</dbReference>
<dbReference type="Pfam" id="PF00271">
    <property type="entry name" value="Helicase_C"/>
    <property type="match status" value="1"/>
</dbReference>
<dbReference type="GO" id="GO:0004386">
    <property type="term" value="F:helicase activity"/>
    <property type="evidence" value="ECO:0007669"/>
    <property type="project" value="UniProtKB-KW"/>
</dbReference>
<dbReference type="Pfam" id="PF00176">
    <property type="entry name" value="SNF2-rel_dom"/>
    <property type="match status" value="1"/>
</dbReference>
<keyword evidence="8" id="KW-1185">Reference proteome</keyword>
<dbReference type="PROSITE" id="PS51194">
    <property type="entry name" value="HELICASE_CTER"/>
    <property type="match status" value="1"/>
</dbReference>
<keyword evidence="2" id="KW-0479">Metal-binding</keyword>
<reference evidence="7 8" key="1">
    <citation type="submission" date="2019-07" db="EMBL/GenBank/DDBJ databases">
        <title>Whole genome shotgun sequence of Frigoribacterium faeni NBRC 103066.</title>
        <authorList>
            <person name="Hosoyama A."/>
            <person name="Uohara A."/>
            <person name="Ohji S."/>
            <person name="Ichikawa N."/>
        </authorList>
    </citation>
    <scope>NUCLEOTIDE SEQUENCE [LARGE SCALE GENOMIC DNA]</scope>
    <source>
        <strain evidence="7 8">NBRC 103066</strain>
    </source>
</reference>
<keyword evidence="2" id="KW-0863">Zinc-finger</keyword>
<name>A0ABQ0UU73_9MICO</name>
<evidence type="ECO:0000259" key="6">
    <source>
        <dbReference type="PROSITE" id="PS51194"/>
    </source>
</evidence>
<proteinExistence type="predicted"/>
<comment type="caution">
    <text evidence="7">The sequence shown here is derived from an EMBL/GenBank/DDBJ whole genome shotgun (WGS) entry which is preliminary data.</text>
</comment>
<evidence type="ECO:0000256" key="2">
    <source>
        <dbReference type="PROSITE-ProRule" id="PRU00325"/>
    </source>
</evidence>
<dbReference type="SMART" id="SM00487">
    <property type="entry name" value="DEXDc"/>
    <property type="match status" value="1"/>
</dbReference>
<evidence type="ECO:0000256" key="3">
    <source>
        <dbReference type="SAM" id="MobiDB-lite"/>
    </source>
</evidence>
<dbReference type="PANTHER" id="PTHR45629:SF7">
    <property type="entry name" value="DNA EXCISION REPAIR PROTEIN ERCC-6-RELATED"/>
    <property type="match status" value="1"/>
</dbReference>
<dbReference type="EMBL" id="BJUV01000025">
    <property type="protein sequence ID" value="GEK84031.1"/>
    <property type="molecule type" value="Genomic_DNA"/>
</dbReference>
<keyword evidence="7" id="KW-0347">Helicase</keyword>
<dbReference type="PROSITE" id="PS51192">
    <property type="entry name" value="HELICASE_ATP_BIND_1"/>
    <property type="match status" value="1"/>
</dbReference>
<dbReference type="InterPro" id="IPR049730">
    <property type="entry name" value="SNF2/RAD54-like_C"/>
</dbReference>